<dbReference type="InterPro" id="IPR054363">
    <property type="entry name" value="GH95_cat"/>
</dbReference>
<keyword evidence="2" id="KW-0732">Signal</keyword>
<organism evidence="6 7">
    <name type="scientific">Trueperella abortisuis</name>
    <dbReference type="NCBI Taxonomy" id="445930"/>
    <lineage>
        <taxon>Bacteria</taxon>
        <taxon>Bacillati</taxon>
        <taxon>Actinomycetota</taxon>
        <taxon>Actinomycetes</taxon>
        <taxon>Actinomycetales</taxon>
        <taxon>Actinomycetaceae</taxon>
        <taxon>Trueperella</taxon>
    </lineage>
</organism>
<evidence type="ECO:0000313" key="6">
    <source>
        <dbReference type="EMBL" id="MDP9832083.1"/>
    </source>
</evidence>
<dbReference type="InterPro" id="IPR049053">
    <property type="entry name" value="AFCA-like_C"/>
</dbReference>
<dbReference type="SUPFAM" id="SSF48208">
    <property type="entry name" value="Six-hairpin glycosidases"/>
    <property type="match status" value="1"/>
</dbReference>
<dbReference type="InterPro" id="IPR028994">
    <property type="entry name" value="Integrin_alpha_N"/>
</dbReference>
<reference evidence="6 7" key="1">
    <citation type="submission" date="2023-07" db="EMBL/GenBank/DDBJ databases">
        <title>Sequencing the genomes of 1000 actinobacteria strains.</title>
        <authorList>
            <person name="Klenk H.-P."/>
        </authorList>
    </citation>
    <scope>NUCLEOTIDE SEQUENCE [LARGE SCALE GENOMIC DNA]</scope>
    <source>
        <strain evidence="6 7">DSM 19515</strain>
    </source>
</reference>
<dbReference type="InterPro" id="IPR027414">
    <property type="entry name" value="GH95_N_dom"/>
</dbReference>
<dbReference type="Pfam" id="PF14498">
    <property type="entry name" value="Glyco_hyd_65N_2"/>
    <property type="match status" value="1"/>
</dbReference>
<proteinExistence type="predicted"/>
<comment type="caution">
    <text evidence="6">The sequence shown here is derived from an EMBL/GenBank/DDBJ whole genome shotgun (WGS) entry which is preliminary data.</text>
</comment>
<protein>
    <recommendedName>
        <fullName evidence="8">Alpha-L-fucosidase</fullName>
    </recommendedName>
</protein>
<accession>A0ABT9PHA0</accession>
<evidence type="ECO:0000259" key="5">
    <source>
        <dbReference type="Pfam" id="PF22124"/>
    </source>
</evidence>
<dbReference type="PANTHER" id="PTHR31084">
    <property type="entry name" value="ALPHA-L-FUCOSIDASE 2"/>
    <property type="match status" value="1"/>
</dbReference>
<dbReference type="SUPFAM" id="SSF69318">
    <property type="entry name" value="Integrin alpha N-terminal domain"/>
    <property type="match status" value="2"/>
</dbReference>
<evidence type="ECO:0008006" key="8">
    <source>
        <dbReference type="Google" id="ProtNLM"/>
    </source>
</evidence>
<dbReference type="InterPro" id="IPR008928">
    <property type="entry name" value="6-hairpin_glycosidase_sf"/>
</dbReference>
<name>A0ABT9PHA0_9ACTO</name>
<evidence type="ECO:0000259" key="4">
    <source>
        <dbReference type="Pfam" id="PF21307"/>
    </source>
</evidence>
<sequence length="1498" mass="159927">MRIRSRIAAVATIALILSAGSLPALAATTEKDLSAAADTTLQAWASEKMQTNAGKPYIGTLHPTRGGASTPNQPYGLFGEGFVSADVSDQTDAKMGMISFDLGSLLKAPEQATLQLTYIGHVVNNLQGTEQAQVGVALVDTATCTNGATNCATDAATWATRPSFTLTADDVAYADEFPVAAAGRYTSDTMTIPADKRKAVTIDVTDMVRSAFEAGDRLLTFAIGETKGMELRFASTEGIAALGGLTAADAPTLRVSGEFESEPQAPEGPRAWDEQVAAMADDDVLWYNQPASDTAAGWVGTGNHLQSGGKDDRWQRTTLPIGNGKVGGTVWGEVGSERITFNEETLWTGGPAKGRTYVGGNEAGRGRNGAALRALNRELDGGATTVANTSGLTGGFDARQQGSFQNWGDLTITSNIPDNADVFYFQRSLDLTTGVANVHFNYDGTDYTRDYFVSNPDDVMVAHLEAVGDNRLGFDVALPLNEGWSKSGASVRVDGDTLTSSGALANNGLLYNAKIRAVVEGDDATVTPSAGNNALTVSNATKVTLYVAAGTDYKASYPAYRTGETAQQLDTRLAGVVNAAAAKGYDAVRASHVADHSALYGRVKLDLGQAASFGEGAKPTDALLTAYKQDRASKAEKRTLETLVYNYGRYLTVASSRQNSQLPSNLQGIWSSTADDNAHGRTPWGADFHLNVNLQMNYWPTYSSNLEKSALPLLDYVEGLVEPGRVTAKVYAGAQTEAGTKIGEGAGFMAHTENTAYGWTTPGEAFSWGWSPAAVPWILQNVYEYYEYTGDEAALRDRIYPMLKEEANFYVNYMLKKGNIDAADGKPRLTTGVAYSPEHGPLGTDGNTYESSLVWQLLQDAQESAKALGVDSDLVNAEGQCSVDNWRKDDSGAFVADANRSWSCAQSLLKPIEVGNDGQIKEWFFEGGLGKDKAGRPISDYQSGHRHLSHMLGLFPGDLITVDNATYMDAAKVSLNQRGDDATGWGVGQRINSWARTGDGDRAYLLITKQLKNAMYPNLFDAHPPFQIDGNFGNTSGVNEMLAQSNSTFEKDGVAYHNYIHLLPALPSAWADGSVSGLKARGNFDLDFTWAGGKVKTVAVTSNKGGDAVLAFDGADQFKSVIVDGNADSGERIALTNLDATHVSFATEAGHSYTLSALDVPRPEKPEAKVEVSQWKDTTPNVEDRTFNQERTVTTTDYVWDGEKWVAGDPVVTTESQTRPMTAQEIAKLVPGQCQVMDRPVSPARGSGVLGDATGDRFADLWSVDESGAIHFYVNDGTGGFYHKGIVGCAERPITDISAIRDLDGDLRADLLVRYDNGDLYYFHSQGDGFLTKGVQAGHGWNGMDNIVYAGKLGASRADYVVAREVASGDLYRYQVGDGGLFGGTKIGHGWSAMTTILAPGQFVGSSYSDLVAISADGVMYAYAGNADGGVYGVGQIGHGWDSFVQATIPGDVDGDGRLDLIGIREDGKMFAYKNQANGWWGVARQVGHGWSAMVAIS</sequence>
<feature type="domain" description="Glycosyl hydrolase family 95 N-terminal" evidence="3">
    <location>
        <begin position="285"/>
        <end position="555"/>
    </location>
</feature>
<keyword evidence="7" id="KW-1185">Reference proteome</keyword>
<dbReference type="Proteomes" id="UP001230145">
    <property type="component" value="Unassembled WGS sequence"/>
</dbReference>
<evidence type="ECO:0000256" key="2">
    <source>
        <dbReference type="SAM" id="SignalP"/>
    </source>
</evidence>
<dbReference type="RefSeq" id="WP_307634594.1">
    <property type="nucleotide sequence ID" value="NZ_JAUSQL010000001.1"/>
</dbReference>
<gene>
    <name evidence="6" type="ORF">J2S45_000762</name>
</gene>
<evidence type="ECO:0000259" key="3">
    <source>
        <dbReference type="Pfam" id="PF14498"/>
    </source>
</evidence>
<dbReference type="Pfam" id="PF21307">
    <property type="entry name" value="Glyco_hydro_95_C"/>
    <property type="match status" value="1"/>
</dbReference>
<feature type="domain" description="Alpha fucosidase A-like C-terminal" evidence="4">
    <location>
        <begin position="1057"/>
        <end position="1155"/>
    </location>
</feature>
<feature type="region of interest" description="Disordered" evidence="1">
    <location>
        <begin position="298"/>
        <end position="321"/>
    </location>
</feature>
<feature type="domain" description="Glycosyl hydrolase family 95 catalytic" evidence="5">
    <location>
        <begin position="584"/>
        <end position="1042"/>
    </location>
</feature>
<dbReference type="PANTHER" id="PTHR31084:SF19">
    <property type="entry name" value="GLYCOSYL HYDROLASE FAMILY 95 N-TERMINAL DOMAIN-CONTAINING PROTEIN"/>
    <property type="match status" value="1"/>
</dbReference>
<feature type="chain" id="PRO_5047374720" description="Alpha-L-fucosidase" evidence="2">
    <location>
        <begin position="27"/>
        <end position="1498"/>
    </location>
</feature>
<dbReference type="Gene3D" id="1.50.10.10">
    <property type="match status" value="1"/>
</dbReference>
<feature type="signal peptide" evidence="2">
    <location>
        <begin position="1"/>
        <end position="26"/>
    </location>
</feature>
<dbReference type="EMBL" id="JAUSQL010000001">
    <property type="protein sequence ID" value="MDP9832083.1"/>
    <property type="molecule type" value="Genomic_DNA"/>
</dbReference>
<dbReference type="Pfam" id="PF22124">
    <property type="entry name" value="Glyco_hydro_95_cat"/>
    <property type="match status" value="1"/>
</dbReference>
<evidence type="ECO:0000256" key="1">
    <source>
        <dbReference type="SAM" id="MobiDB-lite"/>
    </source>
</evidence>
<dbReference type="InterPro" id="IPR012341">
    <property type="entry name" value="6hp_glycosidase-like_sf"/>
</dbReference>
<evidence type="ECO:0000313" key="7">
    <source>
        <dbReference type="Proteomes" id="UP001230145"/>
    </source>
</evidence>